<sequence>MALNSTSRRRFGAAAGAFGVSVVASVALIGMAGTASAHTPKIASDCADDGSWAKVVLTQYNDKQANTVTVTIDGTEADKQEFGKSFEKTYGDLDPSVEHAVSVKVDAWDDPEGNKGWSVTESATIAACVQPTTPPEPSEPTETPSEPAPTTSEPAPPVQEITEEAPPEAAPADEPLAETGASIAIPLGIGGVLLAGGVVLMVVVRRRGRADNQA</sequence>
<feature type="signal peptide" evidence="3">
    <location>
        <begin position="1"/>
        <end position="37"/>
    </location>
</feature>
<comment type="caution">
    <text evidence="4">The sequence shown here is derived from an EMBL/GenBank/DDBJ whole genome shotgun (WGS) entry which is preliminary data.</text>
</comment>
<name>A0A7Z0WNL5_9PSEU</name>
<dbReference type="PROSITE" id="PS51318">
    <property type="entry name" value="TAT"/>
    <property type="match status" value="1"/>
</dbReference>
<dbReference type="AlphaFoldDB" id="A0A7Z0WNL5"/>
<feature type="chain" id="PRO_5031217593" description="LPXTG-motif cell wall-anchored protein" evidence="3">
    <location>
        <begin position="38"/>
        <end position="214"/>
    </location>
</feature>
<feature type="compositionally biased region" description="Low complexity" evidence="1">
    <location>
        <begin position="140"/>
        <end position="153"/>
    </location>
</feature>
<evidence type="ECO:0000313" key="4">
    <source>
        <dbReference type="EMBL" id="OLF11667.1"/>
    </source>
</evidence>
<protein>
    <recommendedName>
        <fullName evidence="6">LPXTG-motif cell wall-anchored protein</fullName>
    </recommendedName>
</protein>
<dbReference type="OrthoDB" id="3701118at2"/>
<keyword evidence="2" id="KW-0812">Transmembrane</keyword>
<evidence type="ECO:0000256" key="2">
    <source>
        <dbReference type="SAM" id="Phobius"/>
    </source>
</evidence>
<organism evidence="4 5">
    <name type="scientific">Actinophytocola xinjiangensis</name>
    <dbReference type="NCBI Taxonomy" id="485602"/>
    <lineage>
        <taxon>Bacteria</taxon>
        <taxon>Bacillati</taxon>
        <taxon>Actinomycetota</taxon>
        <taxon>Actinomycetes</taxon>
        <taxon>Pseudonocardiales</taxon>
        <taxon>Pseudonocardiaceae</taxon>
    </lineage>
</organism>
<feature type="transmembrane region" description="Helical" evidence="2">
    <location>
        <begin position="183"/>
        <end position="204"/>
    </location>
</feature>
<dbReference type="Proteomes" id="UP000185696">
    <property type="component" value="Unassembled WGS sequence"/>
</dbReference>
<evidence type="ECO:0000313" key="5">
    <source>
        <dbReference type="Proteomes" id="UP000185696"/>
    </source>
</evidence>
<dbReference type="RefSeq" id="WP_075132902.1">
    <property type="nucleotide sequence ID" value="NZ_MSIF01000004.1"/>
</dbReference>
<accession>A0A7Z0WNL5</accession>
<evidence type="ECO:0000256" key="1">
    <source>
        <dbReference type="SAM" id="MobiDB-lite"/>
    </source>
</evidence>
<reference evidence="4 5" key="1">
    <citation type="submission" date="2016-12" db="EMBL/GenBank/DDBJ databases">
        <title>The draft genome sequence of Actinophytocola xinjiangensis.</title>
        <authorList>
            <person name="Wang W."/>
            <person name="Yuan L."/>
        </authorList>
    </citation>
    <scope>NUCLEOTIDE SEQUENCE [LARGE SCALE GENOMIC DNA]</scope>
    <source>
        <strain evidence="4 5">CGMCC 4.4663</strain>
    </source>
</reference>
<keyword evidence="5" id="KW-1185">Reference proteome</keyword>
<evidence type="ECO:0008006" key="6">
    <source>
        <dbReference type="Google" id="ProtNLM"/>
    </source>
</evidence>
<keyword evidence="3" id="KW-0732">Signal</keyword>
<keyword evidence="2" id="KW-0472">Membrane</keyword>
<proteinExistence type="predicted"/>
<evidence type="ECO:0000256" key="3">
    <source>
        <dbReference type="SAM" id="SignalP"/>
    </source>
</evidence>
<feature type="region of interest" description="Disordered" evidence="1">
    <location>
        <begin position="129"/>
        <end position="177"/>
    </location>
</feature>
<gene>
    <name evidence="4" type="ORF">BLA60_12095</name>
</gene>
<keyword evidence="2" id="KW-1133">Transmembrane helix</keyword>
<dbReference type="InterPro" id="IPR006311">
    <property type="entry name" value="TAT_signal"/>
</dbReference>
<dbReference type="EMBL" id="MSIF01000004">
    <property type="protein sequence ID" value="OLF11667.1"/>
    <property type="molecule type" value="Genomic_DNA"/>
</dbReference>